<reference evidence="1" key="1">
    <citation type="journal article" date="2020" name="mSystems">
        <title>Genome- and Community-Level Interaction Insights into Carbon Utilization and Element Cycling Functions of Hydrothermarchaeota in Hydrothermal Sediment.</title>
        <authorList>
            <person name="Zhou Z."/>
            <person name="Liu Y."/>
            <person name="Xu W."/>
            <person name="Pan J."/>
            <person name="Luo Z.H."/>
            <person name="Li M."/>
        </authorList>
    </citation>
    <scope>NUCLEOTIDE SEQUENCE [LARGE SCALE GENOMIC DNA]</scope>
    <source>
        <strain evidence="1">SpSt-418</strain>
    </source>
</reference>
<evidence type="ECO:0008006" key="2">
    <source>
        <dbReference type="Google" id="ProtNLM"/>
    </source>
</evidence>
<accession>A0A7C3PHK1</accession>
<name>A0A7C3PHK1_9CYAN</name>
<gene>
    <name evidence="1" type="ORF">ENR64_26710</name>
</gene>
<evidence type="ECO:0000313" key="1">
    <source>
        <dbReference type="EMBL" id="HFN01273.1"/>
    </source>
</evidence>
<proteinExistence type="predicted"/>
<comment type="caution">
    <text evidence="1">The sequence shown here is derived from an EMBL/GenBank/DDBJ whole genome shotgun (WGS) entry which is preliminary data.</text>
</comment>
<organism evidence="1">
    <name type="scientific">Oscillatoriales cyanobacterium SpSt-418</name>
    <dbReference type="NCBI Taxonomy" id="2282169"/>
    <lineage>
        <taxon>Bacteria</taxon>
        <taxon>Bacillati</taxon>
        <taxon>Cyanobacteriota</taxon>
        <taxon>Cyanophyceae</taxon>
        <taxon>Oscillatoriophycideae</taxon>
        <taxon>Oscillatoriales</taxon>
    </lineage>
</organism>
<dbReference type="EMBL" id="DSRU01000392">
    <property type="protein sequence ID" value="HFN01273.1"/>
    <property type="molecule type" value="Genomic_DNA"/>
</dbReference>
<sequence>MTASLKWNPLTQQLYQRLQQRGKHAMAAMGAVMQKLLHLIYGVLKSGKPFTLDYGNPGTIMPASN</sequence>
<dbReference type="AlphaFoldDB" id="A0A7C3PHK1"/>
<protein>
    <recommendedName>
        <fullName evidence="2">IS110 family transposase</fullName>
    </recommendedName>
</protein>